<dbReference type="InterPro" id="IPR002645">
    <property type="entry name" value="STAS_dom"/>
</dbReference>
<sequence>MERGRYFVAEREGITFIRMVGNLKYTGSSGFDMFLDDFLSQEYRDVVVDLSDAVFIDSTNLGLLARIAERSRRMGKPPVTLISPHNDINRILRSVRFDRIFHIVSSLDTPESLEELEVGGSHTASQQNDNLNMILRAHKALINLDDANRHEFQDVVDLLEQHQQKQNG</sequence>
<dbReference type="HOGENOM" id="CLU_130803_1_0_12"/>
<dbReference type="PANTHER" id="PTHR33495">
    <property type="entry name" value="ANTI-SIGMA FACTOR ANTAGONIST TM_1081-RELATED-RELATED"/>
    <property type="match status" value="1"/>
</dbReference>
<dbReference type="STRING" id="573413.Spirs_0291"/>
<dbReference type="Pfam" id="PF01740">
    <property type="entry name" value="STAS"/>
    <property type="match status" value="1"/>
</dbReference>
<keyword evidence="3" id="KW-1185">Reference proteome</keyword>
<reference evidence="2 3" key="1">
    <citation type="journal article" date="2010" name="Stand. Genomic Sci.">
        <title>Complete genome sequence of Spirochaeta smaragdinae type strain (SEBR 4228).</title>
        <authorList>
            <person name="Mavromatis K."/>
            <person name="Yasawong M."/>
            <person name="Chertkov O."/>
            <person name="Lapidus A."/>
            <person name="Lucas S."/>
            <person name="Nolan M."/>
            <person name="Del Rio T.G."/>
            <person name="Tice H."/>
            <person name="Cheng J.F."/>
            <person name="Pitluck S."/>
            <person name="Liolios K."/>
            <person name="Ivanova N."/>
            <person name="Tapia R."/>
            <person name="Han C."/>
            <person name="Bruce D."/>
            <person name="Goodwin L."/>
            <person name="Pati A."/>
            <person name="Chen A."/>
            <person name="Palaniappan K."/>
            <person name="Land M."/>
            <person name="Hauser L."/>
            <person name="Chang Y.J."/>
            <person name="Jeffries C.D."/>
            <person name="Detter J.C."/>
            <person name="Rohde M."/>
            <person name="Brambilla E."/>
            <person name="Spring S."/>
            <person name="Goker M."/>
            <person name="Sikorski J."/>
            <person name="Woyke T."/>
            <person name="Bristow J."/>
            <person name="Eisen J.A."/>
            <person name="Markowitz V."/>
            <person name="Hugenholtz P."/>
            <person name="Klenk H.P."/>
            <person name="Kyrpides N.C."/>
        </authorList>
    </citation>
    <scope>NUCLEOTIDE SEQUENCE [LARGE SCALE GENOMIC DNA]</scope>
    <source>
        <strain evidence="3">DSM 11293 / JCM 15392 / SEBR 4228</strain>
    </source>
</reference>
<dbReference type="PROSITE" id="PS50801">
    <property type="entry name" value="STAS"/>
    <property type="match status" value="1"/>
</dbReference>
<evidence type="ECO:0000313" key="3">
    <source>
        <dbReference type="Proteomes" id="UP000002318"/>
    </source>
</evidence>
<dbReference type="SUPFAM" id="SSF52091">
    <property type="entry name" value="SpoIIaa-like"/>
    <property type="match status" value="1"/>
</dbReference>
<protein>
    <submittedName>
        <fullName evidence="2">Anti-sigma-factor antagonist</fullName>
    </submittedName>
</protein>
<dbReference type="AlphaFoldDB" id="E1RAF6"/>
<dbReference type="eggNOG" id="COG1366">
    <property type="taxonomic scope" value="Bacteria"/>
</dbReference>
<dbReference type="Proteomes" id="UP000002318">
    <property type="component" value="Chromosome"/>
</dbReference>
<organism evidence="2 3">
    <name type="scientific">Sediminispirochaeta smaragdinae (strain DSM 11293 / JCM 15392 / SEBR 4228)</name>
    <name type="common">Spirochaeta smaragdinae</name>
    <dbReference type="NCBI Taxonomy" id="573413"/>
    <lineage>
        <taxon>Bacteria</taxon>
        <taxon>Pseudomonadati</taxon>
        <taxon>Spirochaetota</taxon>
        <taxon>Spirochaetia</taxon>
        <taxon>Spirochaetales</taxon>
        <taxon>Spirochaetaceae</taxon>
        <taxon>Sediminispirochaeta</taxon>
    </lineage>
</organism>
<dbReference type="PANTHER" id="PTHR33495:SF2">
    <property type="entry name" value="ANTI-SIGMA FACTOR ANTAGONIST TM_1081-RELATED"/>
    <property type="match status" value="1"/>
</dbReference>
<gene>
    <name evidence="2" type="ordered locus">Spirs_0291</name>
</gene>
<dbReference type="Gene3D" id="3.30.750.24">
    <property type="entry name" value="STAS domain"/>
    <property type="match status" value="1"/>
</dbReference>
<evidence type="ECO:0000259" key="1">
    <source>
        <dbReference type="PROSITE" id="PS50801"/>
    </source>
</evidence>
<dbReference type="KEGG" id="ssm:Spirs_0291"/>
<dbReference type="CDD" id="cd07043">
    <property type="entry name" value="STAS_anti-anti-sigma_factors"/>
    <property type="match status" value="1"/>
</dbReference>
<dbReference type="EMBL" id="CP002116">
    <property type="protein sequence ID" value="ADK79447.1"/>
    <property type="molecule type" value="Genomic_DNA"/>
</dbReference>
<dbReference type="OrthoDB" id="8685730at2"/>
<dbReference type="GO" id="GO:0043856">
    <property type="term" value="F:anti-sigma factor antagonist activity"/>
    <property type="evidence" value="ECO:0007669"/>
    <property type="project" value="TreeGrafter"/>
</dbReference>
<evidence type="ECO:0000313" key="2">
    <source>
        <dbReference type="EMBL" id="ADK79447.1"/>
    </source>
</evidence>
<feature type="domain" description="STAS" evidence="1">
    <location>
        <begin position="4"/>
        <end position="115"/>
    </location>
</feature>
<name>E1RAF6_SEDSS</name>
<accession>E1RAF6</accession>
<dbReference type="InterPro" id="IPR036513">
    <property type="entry name" value="STAS_dom_sf"/>
</dbReference>
<proteinExistence type="predicted"/>